<protein>
    <recommendedName>
        <fullName evidence="17">Phosphatidyl-N-methylethanolamine N-methyltransferase</fullName>
        <ecNumber evidence="17">2.1.1.71</ecNumber>
    </recommendedName>
    <alternativeName>
        <fullName evidence="17">Phospholipid methyltransferase</fullName>
        <shortName evidence="17">PLMT</shortName>
    </alternativeName>
</protein>
<feature type="transmembrane region" description="Helical" evidence="18">
    <location>
        <begin position="84"/>
        <end position="107"/>
    </location>
</feature>
<comment type="subcellular location">
    <subcellularLocation>
        <location evidence="17">Endoplasmic reticulum membrane</location>
        <topology evidence="17">Multi-pass membrane protein</topology>
    </subcellularLocation>
    <subcellularLocation>
        <location evidence="17">Mitochondrion membrane</location>
        <topology evidence="17">Multi-pass membrane protein</topology>
    </subcellularLocation>
</comment>
<evidence type="ECO:0000313" key="20">
    <source>
        <dbReference type="Proteomes" id="UP000187429"/>
    </source>
</evidence>
<keyword evidence="3 17" id="KW-0444">Lipid biosynthesis</keyword>
<dbReference type="GO" id="GO:0031966">
    <property type="term" value="C:mitochondrial membrane"/>
    <property type="evidence" value="ECO:0007669"/>
    <property type="project" value="UniProtKB-SubCell"/>
</dbReference>
<sequence>MSAILSNSVLISAASIAFNPLFWNLVARLEYNTSKLTKLFGGAKQGCYVLGVTIILLGFLRDYLFKSAVAQHSSLPANASYSSLSSLIALLLLGVGNILVISSTYALGFTGTYLGDYFGILMSERVVSFPFNLVEHPMYLGSTLNFLGVAIYYHSPVGLLLTSWVAICYMVASKYEFQFTNMIYSNASKKSPKKD</sequence>
<comment type="pathway">
    <text evidence="2">Lipid metabolism.</text>
</comment>
<comment type="similarity">
    <text evidence="17">Belongs to the class VI-like SAM-binding methyltransferase superfamily. PEMT/PEM2 methyltransferase family.</text>
</comment>
<reference evidence="20" key="1">
    <citation type="submission" date="2017-01" db="EMBL/GenBank/DDBJ databases">
        <authorList>
            <person name="Wang Y."/>
            <person name="White M."/>
            <person name="Kvist S."/>
            <person name="Moncalvo J.-M."/>
        </authorList>
    </citation>
    <scope>NUCLEOTIDE SEQUENCE [LARGE SCALE GENOMIC DNA]</scope>
    <source>
        <strain evidence="20">ID-206-W2</strain>
    </source>
</reference>
<name>A0A1R1YNN5_9FUNG</name>
<keyword evidence="7 17" id="KW-0812">Transmembrane</keyword>
<dbReference type="Gene3D" id="1.20.120.1630">
    <property type="match status" value="1"/>
</dbReference>
<dbReference type="PANTHER" id="PTHR15458">
    <property type="entry name" value="PHOSPHATIDYLETHANOLAMINE N-METHYLTRANSFERASE"/>
    <property type="match status" value="1"/>
</dbReference>
<feature type="transmembrane region" description="Helical" evidence="18">
    <location>
        <begin position="151"/>
        <end position="172"/>
    </location>
</feature>
<keyword evidence="20" id="KW-1185">Reference proteome</keyword>
<dbReference type="PIRSF" id="PIRSF005444">
    <property type="entry name" value="PEMT"/>
    <property type="match status" value="1"/>
</dbReference>
<keyword evidence="14 17" id="KW-1208">Phospholipid metabolism</keyword>
<comment type="catalytic activity">
    <reaction evidence="15">
        <text>a 1,2-diacyl-sn-glycero-3-phospho-N,N-dimethylethanolamine + S-adenosyl-L-methionine = a 1,2-diacyl-sn-glycero-3-phosphocholine + S-adenosyl-L-homocysteine + H(+)</text>
        <dbReference type="Rhea" id="RHEA:32739"/>
        <dbReference type="ChEBI" id="CHEBI:15378"/>
        <dbReference type="ChEBI" id="CHEBI:57643"/>
        <dbReference type="ChEBI" id="CHEBI:57856"/>
        <dbReference type="ChEBI" id="CHEBI:59789"/>
        <dbReference type="ChEBI" id="CHEBI:64572"/>
        <dbReference type="EC" id="2.1.1.71"/>
    </reaction>
</comment>
<evidence type="ECO:0000256" key="8">
    <source>
        <dbReference type="ARBA" id="ARBA00022824"/>
    </source>
</evidence>
<dbReference type="OrthoDB" id="8300106at2759"/>
<dbReference type="PROSITE" id="PS51599">
    <property type="entry name" value="SAM_PEMT_PEM2"/>
    <property type="match status" value="1"/>
</dbReference>
<evidence type="ECO:0000256" key="16">
    <source>
        <dbReference type="ARBA" id="ARBA00052459"/>
    </source>
</evidence>
<dbReference type="HAMAP" id="MF_03216">
    <property type="entry name" value="PLMT"/>
    <property type="match status" value="1"/>
</dbReference>
<feature type="transmembrane region" description="Helical" evidence="18">
    <location>
        <begin position="47"/>
        <end position="64"/>
    </location>
</feature>
<comment type="caution">
    <text evidence="19">The sequence shown here is derived from an EMBL/GenBank/DDBJ whole genome shotgun (WGS) entry which is preliminary data.</text>
</comment>
<dbReference type="InterPro" id="IPR024960">
    <property type="entry name" value="PEMT/MFAP"/>
</dbReference>
<evidence type="ECO:0000256" key="14">
    <source>
        <dbReference type="ARBA" id="ARBA00023264"/>
    </source>
</evidence>
<feature type="topological domain" description="Lumenal" evidence="17">
    <location>
        <begin position="111"/>
        <end position="153"/>
    </location>
</feature>
<evidence type="ECO:0000256" key="2">
    <source>
        <dbReference type="ARBA" id="ARBA00005189"/>
    </source>
</evidence>
<gene>
    <name evidence="19" type="ORF">AYI69_g2183</name>
</gene>
<evidence type="ECO:0000256" key="13">
    <source>
        <dbReference type="ARBA" id="ARBA00023209"/>
    </source>
</evidence>
<comment type="caution">
    <text evidence="17">Lacks conserved residue(s) required for the propagation of feature annotation.</text>
</comment>
<keyword evidence="9 17" id="KW-1133">Transmembrane helix</keyword>
<evidence type="ECO:0000313" key="19">
    <source>
        <dbReference type="EMBL" id="OMJ28346.1"/>
    </source>
</evidence>
<dbReference type="GO" id="GO:0005789">
    <property type="term" value="C:endoplasmic reticulum membrane"/>
    <property type="evidence" value="ECO:0007669"/>
    <property type="project" value="UniProtKB-SubCell"/>
</dbReference>
<evidence type="ECO:0000256" key="17">
    <source>
        <dbReference type="HAMAP-Rule" id="MF_03216"/>
    </source>
</evidence>
<keyword evidence="5 17" id="KW-0808">Transferase</keyword>
<accession>A0A1R1YNN5</accession>
<dbReference type="PANTHER" id="PTHR15458:SF5">
    <property type="entry name" value="PHOSPHATIDYLETHANOLAMINE N-METHYLTRANSFERASE"/>
    <property type="match status" value="1"/>
</dbReference>
<evidence type="ECO:0000256" key="3">
    <source>
        <dbReference type="ARBA" id="ARBA00022516"/>
    </source>
</evidence>
<dbReference type="Proteomes" id="UP000187429">
    <property type="component" value="Unassembled WGS sequence"/>
</dbReference>
<feature type="topological domain" description="Cytoplasmic" evidence="17">
    <location>
        <begin position="175"/>
        <end position="195"/>
    </location>
</feature>
<dbReference type="GO" id="GO:0006656">
    <property type="term" value="P:phosphatidylcholine biosynthetic process"/>
    <property type="evidence" value="ECO:0007669"/>
    <property type="project" value="UniProtKB-UniRule"/>
</dbReference>
<comment type="catalytic activity">
    <reaction evidence="16 17">
        <text>a 1,2-diacyl-sn-glycero-3-phospho-N-methylethanolamine + S-adenosyl-L-methionine = a 1,2-diacyl-sn-glycero-3-phospho-N,N-dimethylethanolamine + S-adenosyl-L-homocysteine + H(+)</text>
        <dbReference type="Rhea" id="RHEA:32735"/>
        <dbReference type="ChEBI" id="CHEBI:15378"/>
        <dbReference type="ChEBI" id="CHEBI:57856"/>
        <dbReference type="ChEBI" id="CHEBI:59789"/>
        <dbReference type="ChEBI" id="CHEBI:64572"/>
        <dbReference type="ChEBI" id="CHEBI:64573"/>
        <dbReference type="EC" id="2.1.1.71"/>
    </reaction>
</comment>
<evidence type="ECO:0000256" key="18">
    <source>
        <dbReference type="SAM" id="Phobius"/>
    </source>
</evidence>
<evidence type="ECO:0000256" key="7">
    <source>
        <dbReference type="ARBA" id="ARBA00022692"/>
    </source>
</evidence>
<evidence type="ECO:0000256" key="10">
    <source>
        <dbReference type="ARBA" id="ARBA00023098"/>
    </source>
</evidence>
<keyword evidence="8 17" id="KW-0256">Endoplasmic reticulum</keyword>
<keyword evidence="10 17" id="KW-0443">Lipid metabolism</keyword>
<evidence type="ECO:0000256" key="9">
    <source>
        <dbReference type="ARBA" id="ARBA00022989"/>
    </source>
</evidence>
<proteinExistence type="inferred from homology"/>
<keyword evidence="6 17" id="KW-0949">S-adenosyl-L-methionine</keyword>
<comment type="pathway">
    <text evidence="1 17">Phospholipid metabolism; phosphatidylcholine biosynthesis.</text>
</comment>
<feature type="topological domain" description="Lumenal" evidence="17">
    <location>
        <begin position="1"/>
        <end position="2"/>
    </location>
</feature>
<dbReference type="FunFam" id="1.20.120.1630:FF:000005">
    <property type="entry name" value="Phosphatidylethanolamine N-methyltransferase"/>
    <property type="match status" value="1"/>
</dbReference>
<dbReference type="GO" id="GO:0000773">
    <property type="term" value="F:phosphatidyl-N-methylethanolamine N-methyltransferase activity"/>
    <property type="evidence" value="ECO:0007669"/>
    <property type="project" value="UniProtKB-UniRule"/>
</dbReference>
<keyword evidence="4 17" id="KW-0489">Methyltransferase</keyword>
<feature type="binding site" evidence="17">
    <location>
        <begin position="94"/>
        <end position="96"/>
    </location>
    <ligand>
        <name>S-adenosyl-L-methionine</name>
        <dbReference type="ChEBI" id="CHEBI:59789"/>
    </ligand>
</feature>
<evidence type="ECO:0000256" key="11">
    <source>
        <dbReference type="ARBA" id="ARBA00023128"/>
    </source>
</evidence>
<feature type="binding site" evidence="17">
    <location>
        <begin position="176"/>
        <end position="177"/>
    </location>
    <ligand>
        <name>S-adenosyl-L-methionine</name>
        <dbReference type="ChEBI" id="CHEBI:59789"/>
    </ligand>
</feature>
<evidence type="ECO:0000256" key="6">
    <source>
        <dbReference type="ARBA" id="ARBA00022691"/>
    </source>
</evidence>
<evidence type="ECO:0000256" key="4">
    <source>
        <dbReference type="ARBA" id="ARBA00022603"/>
    </source>
</evidence>
<keyword evidence="13 17" id="KW-0594">Phospholipid biosynthesis</keyword>
<keyword evidence="12 17" id="KW-0472">Membrane</keyword>
<keyword evidence="11 17" id="KW-0496">Mitochondrion</keyword>
<evidence type="ECO:0000256" key="15">
    <source>
        <dbReference type="ARBA" id="ARBA00051252"/>
    </source>
</evidence>
<dbReference type="EMBL" id="LSSM01000623">
    <property type="protein sequence ID" value="OMJ28346.1"/>
    <property type="molecule type" value="Genomic_DNA"/>
</dbReference>
<dbReference type="EC" id="2.1.1.71" evidence="17"/>
<comment type="function">
    <text evidence="17">Catalyzes the second two steps of the methylation pathway of phosphatidylcholine biosynthesis, the SAM-dependent methylation of phosphatidylmonomethylethanolamine (PMME) to phosphatidyldimethylethanolamine (PDME) and of PDME to phosphatidylcholine (PC).</text>
</comment>
<evidence type="ECO:0000256" key="1">
    <source>
        <dbReference type="ARBA" id="ARBA00004969"/>
    </source>
</evidence>
<feature type="transmembrane region" description="Helical" evidence="18">
    <location>
        <begin position="114"/>
        <end position="131"/>
    </location>
</feature>
<organism evidence="19 20">
    <name type="scientific">Smittium culicis</name>
    <dbReference type="NCBI Taxonomy" id="133412"/>
    <lineage>
        <taxon>Eukaryota</taxon>
        <taxon>Fungi</taxon>
        <taxon>Fungi incertae sedis</taxon>
        <taxon>Zoopagomycota</taxon>
        <taxon>Kickxellomycotina</taxon>
        <taxon>Harpellomycetes</taxon>
        <taxon>Harpellales</taxon>
        <taxon>Legeriomycetaceae</taxon>
        <taxon>Smittium</taxon>
    </lineage>
</organism>
<feature type="transmembrane region" description="Helical" evidence="18">
    <location>
        <begin position="6"/>
        <end position="26"/>
    </location>
</feature>
<dbReference type="UniPathway" id="UPA00753"/>
<evidence type="ECO:0000256" key="12">
    <source>
        <dbReference type="ARBA" id="ARBA00023136"/>
    </source>
</evidence>
<dbReference type="AlphaFoldDB" id="A0A1R1YNN5"/>
<evidence type="ECO:0000256" key="5">
    <source>
        <dbReference type="ARBA" id="ARBA00022679"/>
    </source>
</evidence>
<dbReference type="InterPro" id="IPR007318">
    <property type="entry name" value="Phopholipid_MeTrfase"/>
</dbReference>
<feature type="topological domain" description="Lumenal" evidence="17">
    <location>
        <begin position="28"/>
        <end position="39"/>
    </location>
</feature>
<dbReference type="GO" id="GO:0032259">
    <property type="term" value="P:methylation"/>
    <property type="evidence" value="ECO:0007669"/>
    <property type="project" value="UniProtKB-KW"/>
</dbReference>
<dbReference type="Pfam" id="PF04191">
    <property type="entry name" value="PEMT"/>
    <property type="match status" value="1"/>
</dbReference>